<keyword evidence="4" id="KW-0028">Amino-acid biosynthesis</keyword>
<evidence type="ECO:0000256" key="1">
    <source>
        <dbReference type="ARBA" id="ARBA00022576"/>
    </source>
</evidence>
<feature type="binding site" evidence="4">
    <location>
        <position position="272"/>
    </location>
    <ligand>
        <name>N(2)-acetyl-L-ornithine</name>
        <dbReference type="ChEBI" id="CHEBI:57805"/>
    </ligand>
</feature>
<dbReference type="GO" id="GO:0005737">
    <property type="term" value="C:cytoplasm"/>
    <property type="evidence" value="ECO:0007669"/>
    <property type="project" value="UniProtKB-SubCell"/>
</dbReference>
<dbReference type="CDD" id="cd00610">
    <property type="entry name" value="OAT_like"/>
    <property type="match status" value="1"/>
</dbReference>
<keyword evidence="2 4" id="KW-0808">Transferase</keyword>
<keyword evidence="6" id="KW-1185">Reference proteome</keyword>
<dbReference type="Gene3D" id="3.90.1150.10">
    <property type="entry name" value="Aspartate Aminotransferase, domain 1"/>
    <property type="match status" value="1"/>
</dbReference>
<dbReference type="FunFam" id="3.40.640.10:FF:000004">
    <property type="entry name" value="Acetylornithine aminotransferase"/>
    <property type="match status" value="1"/>
</dbReference>
<keyword evidence="3 4" id="KW-0663">Pyridoxal phosphate</keyword>
<comment type="caution">
    <text evidence="5">The sequence shown here is derived from an EMBL/GenBank/DDBJ whole genome shotgun (WGS) entry which is preliminary data.</text>
</comment>
<dbReference type="InterPro" id="IPR004636">
    <property type="entry name" value="AcOrn/SuccOrn_fam"/>
</dbReference>
<evidence type="ECO:0000313" key="6">
    <source>
        <dbReference type="Proteomes" id="UP000576821"/>
    </source>
</evidence>
<name>A0A846M4I7_9SPHN</name>
<gene>
    <name evidence="4" type="primary">argD</name>
    <name evidence="5" type="ORF">FHS54_000430</name>
</gene>
<feature type="binding site" evidence="4">
    <location>
        <position position="273"/>
    </location>
    <ligand>
        <name>pyridoxal 5'-phosphate</name>
        <dbReference type="ChEBI" id="CHEBI:597326"/>
    </ligand>
</feature>
<comment type="subunit">
    <text evidence="4">Homodimer.</text>
</comment>
<accession>A0A846M4I7</accession>
<evidence type="ECO:0000256" key="4">
    <source>
        <dbReference type="HAMAP-Rule" id="MF_01107"/>
    </source>
</evidence>
<feature type="binding site" evidence="4">
    <location>
        <position position="133"/>
    </location>
    <ligand>
        <name>N(2)-acetyl-L-ornithine</name>
        <dbReference type="ChEBI" id="CHEBI:57805"/>
    </ligand>
</feature>
<dbReference type="NCBIfam" id="NF002325">
    <property type="entry name" value="PRK01278.1"/>
    <property type="match status" value="1"/>
</dbReference>
<dbReference type="AlphaFoldDB" id="A0A846M4I7"/>
<comment type="pathway">
    <text evidence="4">Amino-acid biosynthesis; L-arginine biosynthesis; N(2)-acetyl-L-ornithine from L-glutamate: step 4/4.</text>
</comment>
<dbReference type="GO" id="GO:0006526">
    <property type="term" value="P:L-arginine biosynthetic process"/>
    <property type="evidence" value="ECO:0007669"/>
    <property type="project" value="UniProtKB-UniRule"/>
</dbReference>
<dbReference type="InterPro" id="IPR005814">
    <property type="entry name" value="Aminotrans_3"/>
</dbReference>
<dbReference type="PROSITE" id="PS00600">
    <property type="entry name" value="AA_TRANSFER_CLASS_3"/>
    <property type="match status" value="1"/>
</dbReference>
<feature type="binding site" evidence="4">
    <location>
        <position position="130"/>
    </location>
    <ligand>
        <name>pyridoxal 5'-phosphate</name>
        <dbReference type="ChEBI" id="CHEBI:597326"/>
    </ligand>
</feature>
<reference evidence="5 6" key="1">
    <citation type="submission" date="2020-03" db="EMBL/GenBank/DDBJ databases">
        <title>Genomic Encyclopedia of Type Strains, Phase IV (KMG-IV): sequencing the most valuable type-strain genomes for metagenomic binning, comparative biology and taxonomic classification.</title>
        <authorList>
            <person name="Goeker M."/>
        </authorList>
    </citation>
    <scope>NUCLEOTIDE SEQUENCE [LARGE SCALE GENOMIC DNA]</scope>
    <source>
        <strain evidence="5 6">DSM 21299</strain>
    </source>
</reference>
<dbReference type="NCBIfam" id="TIGR00707">
    <property type="entry name" value="argD"/>
    <property type="match status" value="1"/>
</dbReference>
<comment type="similarity">
    <text evidence="4">Belongs to the class-III pyridoxal-phosphate-dependent aminotransferase family. ArgD subfamily.</text>
</comment>
<evidence type="ECO:0000313" key="5">
    <source>
        <dbReference type="EMBL" id="NIJ15481.1"/>
    </source>
</evidence>
<comment type="miscellaneous">
    <text evidence="4">May also have succinyldiaminopimelate aminotransferase activity, thus carrying out the corresponding step in lysine biosynthesis.</text>
</comment>
<dbReference type="EC" id="2.6.1.11" evidence="4"/>
<dbReference type="InterPro" id="IPR015421">
    <property type="entry name" value="PyrdxlP-dep_Trfase_major"/>
</dbReference>
<feature type="binding site" evidence="4">
    <location>
        <begin position="97"/>
        <end position="98"/>
    </location>
    <ligand>
        <name>pyridoxal 5'-phosphate</name>
        <dbReference type="ChEBI" id="CHEBI:597326"/>
    </ligand>
</feature>
<feature type="binding site" evidence="4">
    <location>
        <begin position="215"/>
        <end position="218"/>
    </location>
    <ligand>
        <name>pyridoxal 5'-phosphate</name>
        <dbReference type="ChEBI" id="CHEBI:597326"/>
    </ligand>
</feature>
<dbReference type="Proteomes" id="UP000576821">
    <property type="component" value="Unassembled WGS sequence"/>
</dbReference>
<comment type="catalytic activity">
    <reaction evidence="4">
        <text>N(2)-acetyl-L-ornithine + 2-oxoglutarate = N-acetyl-L-glutamate 5-semialdehyde + L-glutamate</text>
        <dbReference type="Rhea" id="RHEA:18049"/>
        <dbReference type="ChEBI" id="CHEBI:16810"/>
        <dbReference type="ChEBI" id="CHEBI:29123"/>
        <dbReference type="ChEBI" id="CHEBI:29985"/>
        <dbReference type="ChEBI" id="CHEBI:57805"/>
        <dbReference type="EC" id="2.6.1.11"/>
    </reaction>
</comment>
<keyword evidence="1 4" id="KW-0032">Aminotransferase</keyword>
<dbReference type="PANTHER" id="PTHR11986:SF113">
    <property type="entry name" value="SUCCINYLORNITHINE TRANSAMINASE"/>
    <property type="match status" value="1"/>
</dbReference>
<dbReference type="SUPFAM" id="SSF53383">
    <property type="entry name" value="PLP-dependent transferases"/>
    <property type="match status" value="1"/>
</dbReference>
<comment type="cofactor">
    <cofactor evidence="4">
        <name>pyridoxal 5'-phosphate</name>
        <dbReference type="ChEBI" id="CHEBI:597326"/>
    </cofactor>
    <text evidence="4">Binds 1 pyridoxal phosphate per subunit.</text>
</comment>
<keyword evidence="4" id="KW-0963">Cytoplasm</keyword>
<dbReference type="InterPro" id="IPR050103">
    <property type="entry name" value="Class-III_PLP-dep_AT"/>
</dbReference>
<proteinExistence type="inferred from homology"/>
<dbReference type="Pfam" id="PF00202">
    <property type="entry name" value="Aminotran_3"/>
    <property type="match status" value="1"/>
</dbReference>
<keyword evidence="4" id="KW-0055">Arginine biosynthesis</keyword>
<protein>
    <recommendedName>
        <fullName evidence="4">Acetylornithine aminotransferase</fullName>
        <shortName evidence="4">ACOAT</shortName>
        <ecNumber evidence="4">2.6.1.11</ecNumber>
    </recommendedName>
</protein>
<dbReference type="PANTHER" id="PTHR11986">
    <property type="entry name" value="AMINOTRANSFERASE CLASS III"/>
    <property type="match status" value="1"/>
</dbReference>
<dbReference type="RefSeq" id="WP_167302136.1">
    <property type="nucleotide sequence ID" value="NZ_JAASQR010000001.1"/>
</dbReference>
<dbReference type="GO" id="GO:0042802">
    <property type="term" value="F:identical protein binding"/>
    <property type="evidence" value="ECO:0007669"/>
    <property type="project" value="TreeGrafter"/>
</dbReference>
<dbReference type="InterPro" id="IPR015422">
    <property type="entry name" value="PyrdxlP-dep_Trfase_small"/>
</dbReference>
<dbReference type="InterPro" id="IPR015424">
    <property type="entry name" value="PyrdxlP-dep_Trfase"/>
</dbReference>
<organism evidence="5 6">
    <name type="scientific">Sphingobium vermicomposti</name>
    <dbReference type="NCBI Taxonomy" id="529005"/>
    <lineage>
        <taxon>Bacteria</taxon>
        <taxon>Pseudomonadati</taxon>
        <taxon>Pseudomonadota</taxon>
        <taxon>Alphaproteobacteria</taxon>
        <taxon>Sphingomonadales</taxon>
        <taxon>Sphingomonadaceae</taxon>
        <taxon>Sphingobium</taxon>
    </lineage>
</organism>
<dbReference type="PIRSF" id="PIRSF000521">
    <property type="entry name" value="Transaminase_4ab_Lys_Orn"/>
    <property type="match status" value="1"/>
</dbReference>
<dbReference type="GO" id="GO:0003992">
    <property type="term" value="F:N2-acetyl-L-ornithine:2-oxoglutarate 5-aminotransferase activity"/>
    <property type="evidence" value="ECO:0007669"/>
    <property type="project" value="UniProtKB-UniRule"/>
</dbReference>
<sequence length="397" mass="42453">MSITPLMPVYPRCDVRPVRGEGCYLIGERGERYLDFASGIAVNILGHGHPRLVKAIADQAATLMHTSNLYGMPLGEKFAQRLVDTTFADTVFFTNSGAEAVECAIKTARRYHYANGQAHRHRIITFDNAFHGRTLGTISATSQPKMRDGFEPLLPGFTVVPFNDLEAATAAVDGDTAGFLLEPVQGEGGVTPATQAFLSGLRKLCDEQGLLLILDEVQCGYARTGTFSAHEQYGLTPDIMAVAKGIGAGFPLGACLATEEAAKGMVFGTHGSTYGGNPLAMAVGMAVLDEVLGDGFLDHVKAMGARLRSALEQLIPNHDMFEDVRGMGLMLGVKLKDSFDARNFVAHLRDHHGLLTVSAGQNVVRILPPLVIGESHIAECIEKLSAGARDFAQVEAA</sequence>
<evidence type="ECO:0000256" key="3">
    <source>
        <dbReference type="ARBA" id="ARBA00022898"/>
    </source>
</evidence>
<feature type="modified residue" description="N6-(pyridoxal phosphate)lysine" evidence="4">
    <location>
        <position position="244"/>
    </location>
</feature>
<dbReference type="GO" id="GO:0030170">
    <property type="term" value="F:pyridoxal phosphate binding"/>
    <property type="evidence" value="ECO:0007669"/>
    <property type="project" value="InterPro"/>
</dbReference>
<dbReference type="HAMAP" id="MF_01107">
    <property type="entry name" value="ArgD_aminotrans_3"/>
    <property type="match status" value="1"/>
</dbReference>
<dbReference type="Gene3D" id="3.40.640.10">
    <property type="entry name" value="Type I PLP-dependent aspartate aminotransferase-like (Major domain)"/>
    <property type="match status" value="1"/>
</dbReference>
<evidence type="ECO:0000256" key="2">
    <source>
        <dbReference type="ARBA" id="ARBA00022679"/>
    </source>
</evidence>
<dbReference type="InterPro" id="IPR049704">
    <property type="entry name" value="Aminotrans_3_PPA_site"/>
</dbReference>
<dbReference type="EMBL" id="JAASQR010000001">
    <property type="protein sequence ID" value="NIJ15481.1"/>
    <property type="molecule type" value="Genomic_DNA"/>
</dbReference>
<comment type="subcellular location">
    <subcellularLocation>
        <location evidence="4">Cytoplasm</location>
    </subcellularLocation>
</comment>
<dbReference type="UniPathway" id="UPA00068">
    <property type="reaction ID" value="UER00109"/>
</dbReference>